<reference evidence="9 10" key="1">
    <citation type="journal article" date="2019" name="Int. J. Syst. Evol. Microbiol.">
        <title>The Global Catalogue of Microorganisms (GCM) 10K type strain sequencing project: providing services to taxonomists for standard genome sequencing and annotation.</title>
        <authorList>
            <consortium name="The Broad Institute Genomics Platform"/>
            <consortium name="The Broad Institute Genome Sequencing Center for Infectious Disease"/>
            <person name="Wu L."/>
            <person name="Ma J."/>
        </authorList>
    </citation>
    <scope>NUCLEOTIDE SEQUENCE [LARGE SCALE GENOMIC DNA]</scope>
    <source>
        <strain evidence="9 10">CGMCC 1.15824</strain>
    </source>
</reference>
<feature type="binding site" evidence="4">
    <location>
        <begin position="364"/>
        <end position="366"/>
    </location>
    <ligand>
        <name>FAD</name>
        <dbReference type="ChEBI" id="CHEBI:57692"/>
    </ligand>
</feature>
<dbReference type="InterPro" id="IPR036134">
    <property type="entry name" value="Crypto/Photolyase_FAD-like_sf"/>
</dbReference>
<dbReference type="PROSITE" id="PS00394">
    <property type="entry name" value="DNA_PHOTOLYASES_1_1"/>
    <property type="match status" value="1"/>
</dbReference>
<evidence type="ECO:0000313" key="10">
    <source>
        <dbReference type="Proteomes" id="UP001595925"/>
    </source>
</evidence>
<dbReference type="AlphaFoldDB" id="A0ABD5QBL9"/>
<sequence>MRIHWHRRDLRIADNRGLAGEDAEEVLSVFVFDPAVLGQASPIRVACLLEAVTDLRERYRERGADLLVERGDPTGIVPRLADSRDADRVSWNADYSGLARERDRAAIAAMEDRGLEWKSAEDALLFAPGSISPNEGDHYSVFSYFWEKWADREKDEPVDAPLEDDLLEPEDPGEIPGLDELGFDEPEADPPAMGREPARDRLETFCEEDIYRYAEKRDYPAAEATSRLSVDLKWGVLGIREIYAATGEAMARVGGEGERDSVAEFRRQLAWREFYAHVLAHNPEMVGENLSGPDRVEWRSDPGEIDAWKTGKTGYPIVDAGMRQLLAEGYVHNRVRMIVASFLTKDLLADWRVGYDWYREHLADHDAANDAGGWQWAASTGADAQPYFRVFNPTKQGREYDPDAEYIREFVPELADCEPGTVHDWPDLSDAEREERAPDYPAPIVDHGERREEAIEAFERAREED</sequence>
<dbReference type="InterPro" id="IPR036155">
    <property type="entry name" value="Crypto/Photolyase_N_sf"/>
</dbReference>
<feature type="site" description="Electron transfer via tryptophanyl radical" evidence="5">
    <location>
        <position position="351"/>
    </location>
</feature>
<dbReference type="Gene3D" id="1.25.40.80">
    <property type="match status" value="1"/>
</dbReference>
<evidence type="ECO:0000313" key="9">
    <source>
        <dbReference type="EMBL" id="MFC4987166.1"/>
    </source>
</evidence>
<dbReference type="Gene3D" id="1.10.579.10">
    <property type="entry name" value="DNA Cyclobutane Dipyrimidine Photolyase, subunit A, domain 3"/>
    <property type="match status" value="1"/>
</dbReference>
<evidence type="ECO:0000256" key="4">
    <source>
        <dbReference type="PIRSR" id="PIRSR602081-1"/>
    </source>
</evidence>
<gene>
    <name evidence="9" type="ORF">ACFPFO_05180</name>
</gene>
<dbReference type="Gene3D" id="3.40.50.620">
    <property type="entry name" value="HUPs"/>
    <property type="match status" value="1"/>
</dbReference>
<feature type="compositionally biased region" description="Basic and acidic residues" evidence="7">
    <location>
        <begin position="424"/>
        <end position="438"/>
    </location>
</feature>
<comment type="caution">
    <text evidence="9">The sequence shown here is derived from an EMBL/GenBank/DDBJ whole genome shotgun (WGS) entry which is preliminary data.</text>
</comment>
<keyword evidence="9" id="KW-0456">Lyase</keyword>
<organism evidence="9 10">
    <name type="scientific">Saliphagus infecundisoli</name>
    <dbReference type="NCBI Taxonomy" id="1849069"/>
    <lineage>
        <taxon>Archaea</taxon>
        <taxon>Methanobacteriati</taxon>
        <taxon>Methanobacteriota</taxon>
        <taxon>Stenosarchaea group</taxon>
        <taxon>Halobacteria</taxon>
        <taxon>Halobacteriales</taxon>
        <taxon>Natrialbaceae</taxon>
        <taxon>Saliphagus</taxon>
    </lineage>
</organism>
<dbReference type="GO" id="GO:0006950">
    <property type="term" value="P:response to stress"/>
    <property type="evidence" value="ECO:0007669"/>
    <property type="project" value="UniProtKB-ARBA"/>
</dbReference>
<dbReference type="RefSeq" id="WP_224828533.1">
    <property type="nucleotide sequence ID" value="NZ_JAIVEF010000007.1"/>
</dbReference>
<dbReference type="GO" id="GO:0003904">
    <property type="term" value="F:deoxyribodipyrimidine photo-lyase activity"/>
    <property type="evidence" value="ECO:0007669"/>
    <property type="project" value="UniProtKB-EC"/>
</dbReference>
<feature type="site" description="Electron transfer via tryptophanyl radical" evidence="5">
    <location>
        <position position="298"/>
    </location>
</feature>
<feature type="region of interest" description="Disordered" evidence="7">
    <location>
        <begin position="162"/>
        <end position="200"/>
    </location>
</feature>
<name>A0ABD5QBL9_9EURY</name>
<dbReference type="InterPro" id="IPR014729">
    <property type="entry name" value="Rossmann-like_a/b/a_fold"/>
</dbReference>
<feature type="domain" description="Photolyase/cryptochrome alpha/beta" evidence="8">
    <location>
        <begin position="1"/>
        <end position="125"/>
    </location>
</feature>
<keyword evidence="1 4" id="KW-0285">Flavoprotein</keyword>
<protein>
    <submittedName>
        <fullName evidence="9">Cryptochrome/photolyase family protein</fullName>
        <ecNumber evidence="9">4.1.99.3</ecNumber>
    </submittedName>
</protein>
<evidence type="ECO:0000256" key="7">
    <source>
        <dbReference type="SAM" id="MobiDB-lite"/>
    </source>
</evidence>
<keyword evidence="2 4" id="KW-0274">FAD</keyword>
<dbReference type="InterPro" id="IPR018394">
    <property type="entry name" value="DNA_photolyase_1_CS_C"/>
</dbReference>
<feature type="binding site" evidence="4">
    <location>
        <position position="213"/>
    </location>
    <ligand>
        <name>FAD</name>
        <dbReference type="ChEBI" id="CHEBI:57692"/>
    </ligand>
</feature>
<dbReference type="GO" id="GO:0006139">
    <property type="term" value="P:nucleobase-containing compound metabolic process"/>
    <property type="evidence" value="ECO:0007669"/>
    <property type="project" value="UniProtKB-ARBA"/>
</dbReference>
<evidence type="ECO:0000256" key="3">
    <source>
        <dbReference type="ARBA" id="ARBA00022991"/>
    </source>
</evidence>
<dbReference type="PROSITE" id="PS51645">
    <property type="entry name" value="PHR_CRY_ALPHA_BETA"/>
    <property type="match status" value="1"/>
</dbReference>
<evidence type="ECO:0000256" key="6">
    <source>
        <dbReference type="RuleBase" id="RU004182"/>
    </source>
</evidence>
<feature type="site" description="Electron transfer via tryptophanyl radical" evidence="5">
    <location>
        <position position="374"/>
    </location>
</feature>
<dbReference type="EMBL" id="JBHSJG010000018">
    <property type="protein sequence ID" value="MFC4987166.1"/>
    <property type="molecule type" value="Genomic_DNA"/>
</dbReference>
<evidence type="ECO:0000256" key="5">
    <source>
        <dbReference type="PIRSR" id="PIRSR602081-2"/>
    </source>
</evidence>
<dbReference type="PANTHER" id="PTHR11455:SF9">
    <property type="entry name" value="CRYPTOCHROME CIRCADIAN CLOCK 5 ISOFORM X1"/>
    <property type="match status" value="1"/>
</dbReference>
<comment type="cofactor">
    <cofactor evidence="4">
        <name>FAD</name>
        <dbReference type="ChEBI" id="CHEBI:57692"/>
    </cofactor>
    <text evidence="4">Binds 1 FAD per subunit.</text>
</comment>
<evidence type="ECO:0000259" key="8">
    <source>
        <dbReference type="PROSITE" id="PS51645"/>
    </source>
</evidence>
<keyword evidence="3 6" id="KW-0157">Chromophore</keyword>
<dbReference type="InterPro" id="IPR002081">
    <property type="entry name" value="Cryptochrome/DNA_photolyase_1"/>
</dbReference>
<keyword evidence="10" id="KW-1185">Reference proteome</keyword>
<comment type="similarity">
    <text evidence="6">Belongs to the DNA photolyase family.</text>
</comment>
<evidence type="ECO:0000256" key="1">
    <source>
        <dbReference type="ARBA" id="ARBA00022630"/>
    </source>
</evidence>
<dbReference type="SUPFAM" id="SSF52425">
    <property type="entry name" value="Cryptochrome/photolyase, N-terminal domain"/>
    <property type="match status" value="1"/>
</dbReference>
<dbReference type="PANTHER" id="PTHR11455">
    <property type="entry name" value="CRYPTOCHROME"/>
    <property type="match status" value="1"/>
</dbReference>
<dbReference type="Pfam" id="PF00875">
    <property type="entry name" value="DNA_photolyase"/>
    <property type="match status" value="1"/>
</dbReference>
<feature type="binding site" evidence="4">
    <location>
        <position position="265"/>
    </location>
    <ligand>
        <name>FAD</name>
        <dbReference type="ChEBI" id="CHEBI:57692"/>
    </ligand>
</feature>
<proteinExistence type="inferred from homology"/>
<dbReference type="InterPro" id="IPR006050">
    <property type="entry name" value="DNA_photolyase_N"/>
</dbReference>
<accession>A0ABD5QBL9</accession>
<dbReference type="Pfam" id="PF03441">
    <property type="entry name" value="FAD_binding_7"/>
    <property type="match status" value="1"/>
</dbReference>
<feature type="region of interest" description="Disordered" evidence="7">
    <location>
        <begin position="421"/>
        <end position="445"/>
    </location>
</feature>
<feature type="binding site" evidence="4">
    <location>
        <begin position="225"/>
        <end position="229"/>
    </location>
    <ligand>
        <name>FAD</name>
        <dbReference type="ChEBI" id="CHEBI:57692"/>
    </ligand>
</feature>
<dbReference type="PRINTS" id="PR00147">
    <property type="entry name" value="DNAPHOTLYASE"/>
</dbReference>
<dbReference type="Proteomes" id="UP001595925">
    <property type="component" value="Unassembled WGS sequence"/>
</dbReference>
<dbReference type="PROSITE" id="PS00691">
    <property type="entry name" value="DNA_PHOTOLYASES_1_2"/>
    <property type="match status" value="1"/>
</dbReference>
<dbReference type="InterPro" id="IPR005101">
    <property type="entry name" value="Cryptochr/Photolyase_FAD-bd"/>
</dbReference>
<feature type="compositionally biased region" description="Acidic residues" evidence="7">
    <location>
        <begin position="162"/>
        <end position="173"/>
    </location>
</feature>
<feature type="binding site" evidence="4">
    <location>
        <begin position="268"/>
        <end position="275"/>
    </location>
    <ligand>
        <name>FAD</name>
        <dbReference type="ChEBI" id="CHEBI:57692"/>
    </ligand>
</feature>
<dbReference type="SUPFAM" id="SSF48173">
    <property type="entry name" value="Cryptochrome/photolyase FAD-binding domain"/>
    <property type="match status" value="1"/>
</dbReference>
<dbReference type="EC" id="4.1.99.3" evidence="9"/>
<evidence type="ECO:0000256" key="2">
    <source>
        <dbReference type="ARBA" id="ARBA00022827"/>
    </source>
</evidence>